<evidence type="ECO:0000313" key="2">
    <source>
        <dbReference type="EMBL" id="ASQ46609.1"/>
    </source>
</evidence>
<feature type="domain" description="GST N-terminal" evidence="1">
    <location>
        <begin position="7"/>
        <end position="78"/>
    </location>
</feature>
<dbReference type="InterPro" id="IPR040079">
    <property type="entry name" value="Glutathione_S-Trfase"/>
</dbReference>
<dbReference type="CDD" id="cd03080">
    <property type="entry name" value="GST_N_Metaxin_like"/>
    <property type="match status" value="1"/>
</dbReference>
<dbReference type="AlphaFoldDB" id="A0A222P451"/>
<protein>
    <recommendedName>
        <fullName evidence="1">GST N-terminal domain-containing protein</fullName>
    </recommendedName>
</protein>
<dbReference type="PANTHER" id="PTHR12289:SF41">
    <property type="entry name" value="FAILED AXON CONNECTIONS-RELATED"/>
    <property type="match status" value="1"/>
</dbReference>
<dbReference type="SUPFAM" id="SSF47616">
    <property type="entry name" value="GST C-terminal domain-like"/>
    <property type="match status" value="1"/>
</dbReference>
<dbReference type="Gene3D" id="3.40.30.10">
    <property type="entry name" value="Glutaredoxin"/>
    <property type="match status" value="1"/>
</dbReference>
<dbReference type="SFLD" id="SFLDG01200">
    <property type="entry name" value="SUF1.1"/>
    <property type="match status" value="1"/>
</dbReference>
<dbReference type="Gene3D" id="1.20.1050.10">
    <property type="match status" value="1"/>
</dbReference>
<reference evidence="2 3" key="1">
    <citation type="submission" date="2016-07" db="EMBL/GenBank/DDBJ databases">
        <authorList>
            <person name="Hassler H."/>
        </authorList>
    </citation>
    <scope>NUCLEOTIDE SEQUENCE [LARGE SCALE GENOMIC DNA]</scope>
    <source>
        <strain evidence="2 3">CDC-D5610</strain>
    </source>
</reference>
<keyword evidence="3" id="KW-1185">Reference proteome</keyword>
<sequence length="241" mass="28048">MIILYQFYGVWGLPNASPFCLKIETYLRMAEMPYEIRFIMNPGKAPKKKLPYIKIDDKIIADSELIIDYLISKFGDPLDRSLTPEQKALSVLLDSIFAERLYWIMCYSRWQNKDGWMHLKKDFFAKLPRLAKLFIPNAARHAMQKALAFQGMGRHTEAEIKQMGYKTLDAIATTLGEKKYFHGDELTRIDATAFAFLATIAWLPYADPLKIYLHNHPNLLGFCDRIWSNFYPEIPKPFPII</sequence>
<dbReference type="InterPro" id="IPR026928">
    <property type="entry name" value="FAX/IsoI-like"/>
</dbReference>
<evidence type="ECO:0000313" key="3">
    <source>
        <dbReference type="Proteomes" id="UP000201728"/>
    </source>
</evidence>
<dbReference type="Pfam" id="PF17171">
    <property type="entry name" value="GST_C_6"/>
    <property type="match status" value="1"/>
</dbReference>
<organism evidence="2 3">
    <name type="scientific">Legionella clemsonensis</name>
    <dbReference type="NCBI Taxonomy" id="1867846"/>
    <lineage>
        <taxon>Bacteria</taxon>
        <taxon>Pseudomonadati</taxon>
        <taxon>Pseudomonadota</taxon>
        <taxon>Gammaproteobacteria</taxon>
        <taxon>Legionellales</taxon>
        <taxon>Legionellaceae</taxon>
        <taxon>Legionella</taxon>
    </lineage>
</organism>
<dbReference type="PROSITE" id="PS50404">
    <property type="entry name" value="GST_NTER"/>
    <property type="match status" value="1"/>
</dbReference>
<dbReference type="InterPro" id="IPR004045">
    <property type="entry name" value="Glutathione_S-Trfase_N"/>
</dbReference>
<dbReference type="InterPro" id="IPR012336">
    <property type="entry name" value="Thioredoxin-like_fold"/>
</dbReference>
<dbReference type="InterPro" id="IPR036249">
    <property type="entry name" value="Thioredoxin-like_sf"/>
</dbReference>
<name>A0A222P451_9GAMM</name>
<gene>
    <name evidence="2" type="ORF">clem_10315</name>
</gene>
<dbReference type="OrthoDB" id="9810080at2"/>
<evidence type="ECO:0000259" key="1">
    <source>
        <dbReference type="PROSITE" id="PS50404"/>
    </source>
</evidence>
<accession>A0A222P451</accession>
<dbReference type="Pfam" id="PF17172">
    <property type="entry name" value="GST_N_4"/>
    <property type="match status" value="1"/>
</dbReference>
<dbReference type="InterPro" id="IPR033468">
    <property type="entry name" value="Metaxin_GST"/>
</dbReference>
<dbReference type="GO" id="GO:0005737">
    <property type="term" value="C:cytoplasm"/>
    <property type="evidence" value="ECO:0007669"/>
    <property type="project" value="TreeGrafter"/>
</dbReference>
<dbReference type="EMBL" id="CP016397">
    <property type="protein sequence ID" value="ASQ46609.1"/>
    <property type="molecule type" value="Genomic_DNA"/>
</dbReference>
<dbReference type="PANTHER" id="PTHR12289">
    <property type="entry name" value="METAXIN RELATED"/>
    <property type="match status" value="1"/>
</dbReference>
<dbReference type="RefSeq" id="WP_094091448.1">
    <property type="nucleotide sequence ID" value="NZ_CP016397.1"/>
</dbReference>
<proteinExistence type="predicted"/>
<dbReference type="CDD" id="cd03193">
    <property type="entry name" value="GST_C_Metaxin"/>
    <property type="match status" value="1"/>
</dbReference>
<dbReference type="SUPFAM" id="SSF52833">
    <property type="entry name" value="Thioredoxin-like"/>
    <property type="match status" value="1"/>
</dbReference>
<dbReference type="InterPro" id="IPR036282">
    <property type="entry name" value="Glutathione-S-Trfase_C_sf"/>
</dbReference>
<dbReference type="SFLD" id="SFLDS00019">
    <property type="entry name" value="Glutathione_Transferase_(cytos"/>
    <property type="match status" value="1"/>
</dbReference>
<dbReference type="InterPro" id="IPR050931">
    <property type="entry name" value="Mito_Protein_Transport_Metaxin"/>
</dbReference>
<dbReference type="KEGG" id="lcd:clem_10315"/>
<dbReference type="SFLD" id="SFLDG01180">
    <property type="entry name" value="SUF1"/>
    <property type="match status" value="1"/>
</dbReference>
<dbReference type="Proteomes" id="UP000201728">
    <property type="component" value="Chromosome"/>
</dbReference>